<dbReference type="GO" id="GO:0003774">
    <property type="term" value="F:cytoskeletal motor activity"/>
    <property type="evidence" value="ECO:0007669"/>
    <property type="project" value="InterPro"/>
</dbReference>
<dbReference type="Proteomes" id="UP000035514">
    <property type="component" value="Unassembled WGS sequence"/>
</dbReference>
<evidence type="ECO:0000256" key="6">
    <source>
        <dbReference type="SAM" id="Coils"/>
    </source>
</evidence>
<dbReference type="HAMAP" id="MF_00724">
    <property type="entry name" value="FliE"/>
    <property type="match status" value="1"/>
</dbReference>
<evidence type="ECO:0000313" key="8">
    <source>
        <dbReference type="Proteomes" id="UP000035514"/>
    </source>
</evidence>
<comment type="caution">
    <text evidence="7">The sequence shown here is derived from an EMBL/GenBank/DDBJ whole genome shotgun (WGS) entry which is preliminary data.</text>
</comment>
<organism evidence="7 8">
    <name type="scientific">Aliarcobacter butzleri L348</name>
    <dbReference type="NCBI Taxonomy" id="1447256"/>
    <lineage>
        <taxon>Bacteria</taxon>
        <taxon>Pseudomonadati</taxon>
        <taxon>Campylobacterota</taxon>
        <taxon>Epsilonproteobacteria</taxon>
        <taxon>Campylobacterales</taxon>
        <taxon>Arcobacteraceae</taxon>
        <taxon>Aliarcobacter</taxon>
    </lineage>
</organism>
<evidence type="ECO:0000313" key="7">
    <source>
        <dbReference type="EMBL" id="KLE01088.1"/>
    </source>
</evidence>
<dbReference type="AlphaFoldDB" id="A0A0G9KA30"/>
<proteinExistence type="inferred from homology"/>
<name>A0A0G9KA30_9BACT</name>
<evidence type="ECO:0000256" key="1">
    <source>
        <dbReference type="ARBA" id="ARBA00004117"/>
    </source>
</evidence>
<evidence type="ECO:0000256" key="4">
    <source>
        <dbReference type="HAMAP-Rule" id="MF_00724"/>
    </source>
</evidence>
<evidence type="ECO:0000256" key="5">
    <source>
        <dbReference type="NCBIfam" id="TIGR00205"/>
    </source>
</evidence>
<dbReference type="PRINTS" id="PR01006">
    <property type="entry name" value="FLGHOOKFLIE"/>
</dbReference>
<dbReference type="RefSeq" id="WP_004511306.1">
    <property type="nucleotide sequence ID" value="NZ_JAIQ01000075.1"/>
</dbReference>
<sequence>MIGTINSLNSLNPLKINLNAVQETQPDDNNELAGKSFQELLDGAVNDVNSTQIKGYDSMKEIATGKVVNLQEAVQKIEEAELTMKLALEVKNKAINAYREVMRMQV</sequence>
<comment type="similarity">
    <text evidence="2 4">Belongs to the FliE family.</text>
</comment>
<dbReference type="EMBL" id="JAIQ01000075">
    <property type="protein sequence ID" value="KLE01088.1"/>
    <property type="molecule type" value="Genomic_DNA"/>
</dbReference>
<dbReference type="NCBIfam" id="TIGR00205">
    <property type="entry name" value="fliE"/>
    <property type="match status" value="1"/>
</dbReference>
<feature type="coiled-coil region" evidence="6">
    <location>
        <begin position="60"/>
        <end position="90"/>
    </location>
</feature>
<keyword evidence="7" id="KW-0966">Cell projection</keyword>
<comment type="subcellular location">
    <subcellularLocation>
        <location evidence="1 4">Bacterial flagellum basal body</location>
    </subcellularLocation>
</comment>
<reference evidence="7 8" key="1">
    <citation type="submission" date="2014-01" db="EMBL/GenBank/DDBJ databases">
        <title>Development of a Comparative Genomic Fingerprinting Assay for High Resolution Genotyping of Arcobacter butzleri.</title>
        <authorList>
            <person name="Webb A.L."/>
            <person name="Inglis G.D."/>
            <person name="Kruczkiewicz P."/>
            <person name="Selinger L.B."/>
            <person name="Taboada E.N."/>
        </authorList>
    </citation>
    <scope>NUCLEOTIDE SEQUENCE [LARGE SCALE GENOMIC DNA]</scope>
    <source>
        <strain evidence="7 8">L348</strain>
    </source>
</reference>
<protein>
    <recommendedName>
        <fullName evidence="4 5">Flagellar hook-basal body complex protein FliE</fullName>
    </recommendedName>
</protein>
<keyword evidence="7" id="KW-0969">Cilium</keyword>
<dbReference type="GO" id="GO:0009425">
    <property type="term" value="C:bacterial-type flagellum basal body"/>
    <property type="evidence" value="ECO:0007669"/>
    <property type="project" value="UniProtKB-SubCell"/>
</dbReference>
<dbReference type="GO" id="GO:0071973">
    <property type="term" value="P:bacterial-type flagellum-dependent cell motility"/>
    <property type="evidence" value="ECO:0007669"/>
    <property type="project" value="InterPro"/>
</dbReference>
<dbReference type="PATRIC" id="fig|1447256.3.peg.869"/>
<dbReference type="GeneID" id="24304943"/>
<dbReference type="InterPro" id="IPR001624">
    <property type="entry name" value="FliE"/>
</dbReference>
<evidence type="ECO:0000256" key="3">
    <source>
        <dbReference type="ARBA" id="ARBA00023143"/>
    </source>
</evidence>
<keyword evidence="3 4" id="KW-0975">Bacterial flagellum</keyword>
<dbReference type="Pfam" id="PF02049">
    <property type="entry name" value="FliE"/>
    <property type="match status" value="1"/>
</dbReference>
<keyword evidence="6" id="KW-0175">Coiled coil</keyword>
<evidence type="ECO:0000256" key="2">
    <source>
        <dbReference type="ARBA" id="ARBA00009272"/>
    </source>
</evidence>
<dbReference type="PANTHER" id="PTHR34653:SF1">
    <property type="entry name" value="FLAGELLAR HOOK-BASAL BODY COMPLEX PROTEIN FLIE"/>
    <property type="match status" value="1"/>
</dbReference>
<accession>A0A0G9KA30</accession>
<dbReference type="PANTHER" id="PTHR34653">
    <property type="match status" value="1"/>
</dbReference>
<gene>
    <name evidence="4" type="primary">fliE</name>
    <name evidence="7" type="ORF">AA20_04480</name>
</gene>
<keyword evidence="7" id="KW-0282">Flagellum</keyword>
<dbReference type="GO" id="GO:0005198">
    <property type="term" value="F:structural molecule activity"/>
    <property type="evidence" value="ECO:0007669"/>
    <property type="project" value="UniProtKB-UniRule"/>
</dbReference>